<dbReference type="InterPro" id="IPR004358">
    <property type="entry name" value="Sig_transdc_His_kin-like_C"/>
</dbReference>
<evidence type="ECO:0000256" key="4">
    <source>
        <dbReference type="ARBA" id="ARBA00022475"/>
    </source>
</evidence>
<evidence type="ECO:0000313" key="15">
    <source>
        <dbReference type="EMBL" id="MFC3032296.1"/>
    </source>
</evidence>
<dbReference type="PANTHER" id="PTHR45339">
    <property type="entry name" value="HYBRID SIGNAL TRANSDUCTION HISTIDINE KINASE J"/>
    <property type="match status" value="1"/>
</dbReference>
<evidence type="ECO:0000256" key="2">
    <source>
        <dbReference type="ARBA" id="ARBA00004651"/>
    </source>
</evidence>
<dbReference type="Gene3D" id="1.20.120.160">
    <property type="entry name" value="HPT domain"/>
    <property type="match status" value="1"/>
</dbReference>
<feature type="modified residue" description="Phosphohistidine" evidence="9">
    <location>
        <position position="1115"/>
    </location>
</feature>
<dbReference type="InterPro" id="IPR003661">
    <property type="entry name" value="HisK_dim/P_dom"/>
</dbReference>
<dbReference type="Gene3D" id="3.30.450.20">
    <property type="entry name" value="PAS domain"/>
    <property type="match status" value="2"/>
</dbReference>
<dbReference type="SMART" id="SM00388">
    <property type="entry name" value="HisKA"/>
    <property type="match status" value="1"/>
</dbReference>
<dbReference type="SMART" id="SM00448">
    <property type="entry name" value="REC"/>
    <property type="match status" value="1"/>
</dbReference>
<dbReference type="Proteomes" id="UP001595453">
    <property type="component" value="Unassembled WGS sequence"/>
</dbReference>
<feature type="domain" description="HPt" evidence="14">
    <location>
        <begin position="1076"/>
        <end position="1169"/>
    </location>
</feature>
<feature type="transmembrane region" description="Helical" evidence="11">
    <location>
        <begin position="12"/>
        <end position="32"/>
    </location>
</feature>
<keyword evidence="16" id="KW-1185">Reference proteome</keyword>
<evidence type="ECO:0000259" key="13">
    <source>
        <dbReference type="PROSITE" id="PS50110"/>
    </source>
</evidence>
<dbReference type="InterPro" id="IPR001789">
    <property type="entry name" value="Sig_transdc_resp-reg_receiver"/>
</dbReference>
<feature type="domain" description="Response regulatory" evidence="13">
    <location>
        <begin position="868"/>
        <end position="992"/>
    </location>
</feature>
<dbReference type="CDD" id="cd17546">
    <property type="entry name" value="REC_hyHK_CKI1_RcsC-like"/>
    <property type="match status" value="1"/>
</dbReference>
<dbReference type="Pfam" id="PF00072">
    <property type="entry name" value="Response_reg"/>
    <property type="match status" value="1"/>
</dbReference>
<dbReference type="SUPFAM" id="SSF55874">
    <property type="entry name" value="ATPase domain of HSP90 chaperone/DNA topoisomerase II/histidine kinase"/>
    <property type="match status" value="1"/>
</dbReference>
<evidence type="ECO:0000259" key="12">
    <source>
        <dbReference type="PROSITE" id="PS50109"/>
    </source>
</evidence>
<dbReference type="GO" id="GO:0005524">
    <property type="term" value="F:ATP binding"/>
    <property type="evidence" value="ECO:0007669"/>
    <property type="project" value="UniProtKB-KW"/>
</dbReference>
<dbReference type="SUPFAM" id="SSF52172">
    <property type="entry name" value="CheY-like"/>
    <property type="match status" value="1"/>
</dbReference>
<evidence type="ECO:0000256" key="7">
    <source>
        <dbReference type="ARBA" id="ARBA00022989"/>
    </source>
</evidence>
<dbReference type="PROSITE" id="PS50110">
    <property type="entry name" value="RESPONSE_REGULATORY"/>
    <property type="match status" value="1"/>
</dbReference>
<feature type="modified residue" description="4-aspartylphosphate" evidence="10">
    <location>
        <position position="922"/>
    </location>
</feature>
<dbReference type="Gene3D" id="3.30.565.10">
    <property type="entry name" value="Histidine kinase-like ATPase, C-terminal domain"/>
    <property type="match status" value="1"/>
</dbReference>
<dbReference type="SUPFAM" id="SSF47384">
    <property type="entry name" value="Homodimeric domain of signal transducing histidine kinase"/>
    <property type="match status" value="1"/>
</dbReference>
<feature type="transmembrane region" description="Helical" evidence="11">
    <location>
        <begin position="326"/>
        <end position="347"/>
    </location>
</feature>
<dbReference type="InterPro" id="IPR036097">
    <property type="entry name" value="HisK_dim/P_sf"/>
</dbReference>
<organism evidence="15 16">
    <name type="scientific">Pseudoalteromonas fenneropenaei</name>
    <dbReference type="NCBI Taxonomy" id="1737459"/>
    <lineage>
        <taxon>Bacteria</taxon>
        <taxon>Pseudomonadati</taxon>
        <taxon>Pseudomonadota</taxon>
        <taxon>Gammaproteobacteria</taxon>
        <taxon>Alteromonadales</taxon>
        <taxon>Pseudoalteromonadaceae</taxon>
        <taxon>Pseudoalteromonas</taxon>
    </lineage>
</organism>
<dbReference type="InterPro" id="IPR036641">
    <property type="entry name" value="HPT_dom_sf"/>
</dbReference>
<gene>
    <name evidence="15" type="ORF">ACFOEE_07185</name>
</gene>
<evidence type="ECO:0000256" key="5">
    <source>
        <dbReference type="ARBA" id="ARBA00022553"/>
    </source>
</evidence>
<keyword evidence="6 11" id="KW-0812">Transmembrane</keyword>
<evidence type="ECO:0000259" key="14">
    <source>
        <dbReference type="PROSITE" id="PS50894"/>
    </source>
</evidence>
<dbReference type="InterPro" id="IPR003594">
    <property type="entry name" value="HATPase_dom"/>
</dbReference>
<dbReference type="EC" id="2.7.13.3" evidence="3"/>
<dbReference type="PROSITE" id="PS50109">
    <property type="entry name" value="HIS_KIN"/>
    <property type="match status" value="1"/>
</dbReference>
<evidence type="ECO:0000256" key="9">
    <source>
        <dbReference type="PROSITE-ProRule" id="PRU00110"/>
    </source>
</evidence>
<dbReference type="InterPro" id="IPR005467">
    <property type="entry name" value="His_kinase_dom"/>
</dbReference>
<evidence type="ECO:0000256" key="6">
    <source>
        <dbReference type="ARBA" id="ARBA00022692"/>
    </source>
</evidence>
<dbReference type="SUPFAM" id="SSF103190">
    <property type="entry name" value="Sensory domain-like"/>
    <property type="match status" value="1"/>
</dbReference>
<keyword evidence="5 10" id="KW-0597">Phosphoprotein</keyword>
<keyword evidence="15" id="KW-0547">Nucleotide-binding</keyword>
<dbReference type="EMBL" id="JBHRSD010000011">
    <property type="protein sequence ID" value="MFC3032296.1"/>
    <property type="molecule type" value="Genomic_DNA"/>
</dbReference>
<sequence>MTSKLKLQLSKLVLIVAVVVLLVSIWGSIVYFEDKVHGEVEQQIVSELRQDAEDMERHFDAYFQEKIGFISFLKETPPMLGIARSLQNNGKDPRDGAPIEVWKERIATIFGSLQYTYDDILQLRIILTDGQEFVRVDRKAGKVARLSDQKLQNKAHRDYVSETLKLNEGEFFTSNISLNVEHGRVEIPLNPVVRFASPLYDTENNLYAILVLNASAKSLLAGMASDKIEHILVDEQGRYIWSADNSKQFGADYGIEDNFTRDYEVKSSDLTGIWQIKETNSELVSLGVRKVINQDFATGGRKMELFTNVPATRYDNLLNERRRSSYFLLGTVSLVFLVFMIGMIVFFKNREKYQGDKAVFESIINGSDDPIISFDKELNVTTFNSASLLLFPDLKRMLLGGHASAVGKLPFNELAGASEKLKREGDALPIGAREFNAGGVARFISFKVGCIAGVSGKIIGYTLFGNDITQEKLVEQDIKRINESLEKQVADRTRELQKEKEKAEKASAVKSAFISTISHEMRTPLNGILGTLNLIRREPLSDKQLTYLEMTETSSSTLASLINDILDLSKIEAGKLEVEHEPFNPLSVIEHVVTSISIRAFEKQLALTMDVVDVEYVELVGDAGRIKQIVYNLLSNAIKFTSSGSVSVRGWTEEHRDKVLFHVEVTDTGIGIDPSNHHKIFQAFSQESATTGTEFGGTGLGLSICRQLCELMGGSIDFTSNKGQGSSFSFSLPFTIATAVARSKERVLAGKRFKLLLAGDMNETVLTRIVNKFGGAVVDGQADYIVIDSQSSALTALLGSEDYQRTVVLYNSCDDVNLPAGFLAKVAKPVRLAGILDLFDRGKLLKSERQLLSRLQQNQSSYDLSGNLVVVVDDNSINLEVAKGILQSANISVITCSSGHHALKVLADLEKQQVSVCCVLMDCNMPVMDGYQCTRMIREGKGGEINKKVPVVAMTASAMSGERERCLGAGMDDYVTKPVDSTKLFGVLQRYATVTRSAKGIKAGKAAPVVADANSQESAEPVVALVPSDPVLMKAVNSVKNTKEQADSTKINFDVRNLPQSEVLDAPTAVNRLLGDVDLYTKICVLFTDQAEARILSLKEKAKARDDKAVRQISHALRGQSGDIGAGAFHKLMADIEQHAIDEQADEYNKLVNKVDAEYGKLKKVLGLE</sequence>
<feature type="domain" description="Histidine kinase" evidence="12">
    <location>
        <begin position="516"/>
        <end position="736"/>
    </location>
</feature>
<dbReference type="InterPro" id="IPR036890">
    <property type="entry name" value="HATPase_C_sf"/>
</dbReference>
<dbReference type="PRINTS" id="PR00344">
    <property type="entry name" value="BCTRLSENSOR"/>
</dbReference>
<dbReference type="Pfam" id="PF02518">
    <property type="entry name" value="HATPase_c"/>
    <property type="match status" value="1"/>
</dbReference>
<name>A0ABV7CID2_9GAMM</name>
<dbReference type="CDD" id="cd16922">
    <property type="entry name" value="HATPase_EvgS-ArcB-TorS-like"/>
    <property type="match status" value="1"/>
</dbReference>
<dbReference type="PANTHER" id="PTHR45339:SF5">
    <property type="entry name" value="HISTIDINE KINASE"/>
    <property type="match status" value="1"/>
</dbReference>
<comment type="subcellular location">
    <subcellularLocation>
        <location evidence="2">Cell membrane</location>
        <topology evidence="2">Multi-pass membrane protein</topology>
    </subcellularLocation>
</comment>
<keyword evidence="11" id="KW-0472">Membrane</keyword>
<keyword evidence="15" id="KW-0067">ATP-binding</keyword>
<evidence type="ECO:0000256" key="10">
    <source>
        <dbReference type="PROSITE-ProRule" id="PRU00169"/>
    </source>
</evidence>
<accession>A0ABV7CID2</accession>
<dbReference type="Gene3D" id="1.10.287.130">
    <property type="match status" value="1"/>
</dbReference>
<comment type="caution">
    <text evidence="15">The sequence shown here is derived from an EMBL/GenBank/DDBJ whole genome shotgun (WGS) entry which is preliminary data.</text>
</comment>
<protein>
    <recommendedName>
        <fullName evidence="3">histidine kinase</fullName>
        <ecNumber evidence="3">2.7.13.3</ecNumber>
    </recommendedName>
</protein>
<dbReference type="CDD" id="cd00082">
    <property type="entry name" value="HisKA"/>
    <property type="match status" value="1"/>
</dbReference>
<dbReference type="InterPro" id="IPR011006">
    <property type="entry name" value="CheY-like_superfamily"/>
</dbReference>
<dbReference type="SUPFAM" id="SSF47226">
    <property type="entry name" value="Histidine-containing phosphotransfer domain, HPT domain"/>
    <property type="match status" value="1"/>
</dbReference>
<dbReference type="PROSITE" id="PS50894">
    <property type="entry name" value="HPT"/>
    <property type="match status" value="1"/>
</dbReference>
<evidence type="ECO:0000256" key="8">
    <source>
        <dbReference type="ARBA" id="ARBA00023012"/>
    </source>
</evidence>
<keyword evidence="4" id="KW-1003">Cell membrane</keyword>
<dbReference type="InterPro" id="IPR048760">
    <property type="entry name" value="VP0354-like_sensor_dom"/>
</dbReference>
<dbReference type="Pfam" id="PF00512">
    <property type="entry name" value="HisKA"/>
    <property type="match status" value="1"/>
</dbReference>
<proteinExistence type="predicted"/>
<evidence type="ECO:0000313" key="16">
    <source>
        <dbReference type="Proteomes" id="UP001595453"/>
    </source>
</evidence>
<dbReference type="InterPro" id="IPR008207">
    <property type="entry name" value="Sig_transdc_His_kin_Hpt_dom"/>
</dbReference>
<evidence type="ECO:0000256" key="1">
    <source>
        <dbReference type="ARBA" id="ARBA00000085"/>
    </source>
</evidence>
<dbReference type="RefSeq" id="WP_377122605.1">
    <property type="nucleotide sequence ID" value="NZ_JBHRSD010000011.1"/>
</dbReference>
<keyword evidence="8" id="KW-0902">Two-component regulatory system</keyword>
<dbReference type="Gene3D" id="3.40.50.2300">
    <property type="match status" value="1"/>
</dbReference>
<dbReference type="Pfam" id="PF21623">
    <property type="entry name" value="HK_sensor_dom_bact"/>
    <property type="match status" value="1"/>
</dbReference>
<reference evidence="16" key="1">
    <citation type="journal article" date="2019" name="Int. J. Syst. Evol. Microbiol.">
        <title>The Global Catalogue of Microorganisms (GCM) 10K type strain sequencing project: providing services to taxonomists for standard genome sequencing and annotation.</title>
        <authorList>
            <consortium name="The Broad Institute Genomics Platform"/>
            <consortium name="The Broad Institute Genome Sequencing Center for Infectious Disease"/>
            <person name="Wu L."/>
            <person name="Ma J."/>
        </authorList>
    </citation>
    <scope>NUCLEOTIDE SEQUENCE [LARGE SCALE GENOMIC DNA]</scope>
    <source>
        <strain evidence="16">KCTC 42730</strain>
    </source>
</reference>
<dbReference type="SMART" id="SM00387">
    <property type="entry name" value="HATPase_c"/>
    <property type="match status" value="1"/>
</dbReference>
<comment type="catalytic activity">
    <reaction evidence="1">
        <text>ATP + protein L-histidine = ADP + protein N-phospho-L-histidine.</text>
        <dbReference type="EC" id="2.7.13.3"/>
    </reaction>
</comment>
<keyword evidence="7 11" id="KW-1133">Transmembrane helix</keyword>
<dbReference type="InterPro" id="IPR029151">
    <property type="entry name" value="Sensor-like_sf"/>
</dbReference>
<evidence type="ECO:0000256" key="3">
    <source>
        <dbReference type="ARBA" id="ARBA00012438"/>
    </source>
</evidence>
<evidence type="ECO:0000256" key="11">
    <source>
        <dbReference type="SAM" id="Phobius"/>
    </source>
</evidence>